<dbReference type="STRING" id="1208365.B273_0968"/>
<name>K6GII9_9GAMM</name>
<gene>
    <name evidence="7" type="primary">dtd</name>
    <name evidence="7" type="ORF">B273_0968</name>
</gene>
<organism evidence="7 8">
    <name type="scientific">SAR86 cluster bacterium SAR86E</name>
    <dbReference type="NCBI Taxonomy" id="1208365"/>
    <lineage>
        <taxon>Bacteria</taxon>
        <taxon>Pseudomonadati</taxon>
        <taxon>Pseudomonadota</taxon>
        <taxon>Gammaproteobacteria</taxon>
        <taxon>SAR86 cluster</taxon>
    </lineage>
</organism>
<accession>K6GII9</accession>
<dbReference type="PANTHER" id="PTHR10472:SF1">
    <property type="entry name" value="D-AMINOACYL-TRNA DEACYLASE 2"/>
    <property type="match status" value="1"/>
</dbReference>
<keyword evidence="5 7" id="KW-0378">Hydrolase</keyword>
<evidence type="ECO:0000256" key="1">
    <source>
        <dbReference type="ARBA" id="ARBA00004496"/>
    </source>
</evidence>
<comment type="subunit">
    <text evidence="3">Homodimer.</text>
</comment>
<evidence type="ECO:0000256" key="6">
    <source>
        <dbReference type="ARBA" id="ARBA00033425"/>
    </source>
</evidence>
<proteinExistence type="inferred from homology"/>
<protein>
    <recommendedName>
        <fullName evidence="6">D-tyrosyl-tRNA(Tyr) deacylase</fullName>
    </recommendedName>
</protein>
<dbReference type="PATRIC" id="fig|1208365.4.peg.545"/>
<dbReference type="GO" id="GO:0005737">
    <property type="term" value="C:cytoplasm"/>
    <property type="evidence" value="ECO:0007669"/>
    <property type="project" value="UniProtKB-SubCell"/>
</dbReference>
<dbReference type="PANTHER" id="PTHR10472">
    <property type="entry name" value="D-TYROSYL-TRNA TYR DEACYLASE"/>
    <property type="match status" value="1"/>
</dbReference>
<reference evidence="7 8" key="1">
    <citation type="submission" date="2012-09" db="EMBL/GenBank/DDBJ databases">
        <authorList>
            <person name="Dupont C.L."/>
            <person name="Rusch D.B."/>
            <person name="Lombardo M.-J."/>
            <person name="Novotny M."/>
            <person name="Yee-Greenbaum J."/>
            <person name="Laskin R."/>
        </authorList>
    </citation>
    <scope>NUCLEOTIDE SEQUENCE [LARGE SCALE GENOMIC DNA]</scope>
    <source>
        <strain evidence="7">SAR86E</strain>
    </source>
</reference>
<comment type="subcellular location">
    <subcellularLocation>
        <location evidence="1">Cytoplasm</location>
    </subcellularLocation>
</comment>
<dbReference type="InterPro" id="IPR023509">
    <property type="entry name" value="DTD-like_sf"/>
</dbReference>
<evidence type="ECO:0000256" key="3">
    <source>
        <dbReference type="ARBA" id="ARBA00011738"/>
    </source>
</evidence>
<dbReference type="FunFam" id="3.50.80.10:FF:000001">
    <property type="entry name" value="D-aminoacyl-tRNA deacylase"/>
    <property type="match status" value="1"/>
</dbReference>
<evidence type="ECO:0000313" key="8">
    <source>
        <dbReference type="Proteomes" id="UP000010310"/>
    </source>
</evidence>
<sequence>MQALAQRVSSAKIHIDSKVYSSINRGVLAYVCFEKDDSEEVIEKFIHKIINFSFFKGDRGVMSASLKEIKGELMIVSQFTLSAVTNKGNKPSFHKSAGAEKAENLYDLLIKRLNEYQIHFQSGVFGSDMDIHSVNAGPVTFSFKI</sequence>
<dbReference type="GO" id="GO:0051500">
    <property type="term" value="F:D-tyrosyl-tRNA(Tyr) deacylase activity"/>
    <property type="evidence" value="ECO:0007669"/>
    <property type="project" value="TreeGrafter"/>
</dbReference>
<comment type="caution">
    <text evidence="7">The sequence shown here is derived from an EMBL/GenBank/DDBJ whole genome shotgun (WGS) entry which is preliminary data.</text>
</comment>
<dbReference type="NCBIfam" id="TIGR00256">
    <property type="entry name" value="D-aminoacyl-tRNA deacylase"/>
    <property type="match status" value="1"/>
</dbReference>
<dbReference type="Pfam" id="PF02580">
    <property type="entry name" value="Tyr_Deacylase"/>
    <property type="match status" value="1"/>
</dbReference>
<evidence type="ECO:0000313" key="7">
    <source>
        <dbReference type="EMBL" id="EKO36851.1"/>
    </source>
</evidence>
<comment type="similarity">
    <text evidence="2">Belongs to the DTD family.</text>
</comment>
<dbReference type="EMBL" id="AMWX01000002">
    <property type="protein sequence ID" value="EKO36851.1"/>
    <property type="molecule type" value="Genomic_DNA"/>
</dbReference>
<evidence type="ECO:0000256" key="4">
    <source>
        <dbReference type="ARBA" id="ARBA00022490"/>
    </source>
</evidence>
<dbReference type="InterPro" id="IPR003732">
    <property type="entry name" value="Daa-tRNA_deacyls_DTD"/>
</dbReference>
<evidence type="ECO:0000256" key="5">
    <source>
        <dbReference type="ARBA" id="ARBA00022801"/>
    </source>
</evidence>
<dbReference type="Gene3D" id="3.50.80.10">
    <property type="entry name" value="D-tyrosyl-tRNA(Tyr) deacylase"/>
    <property type="match status" value="1"/>
</dbReference>
<dbReference type="Proteomes" id="UP000010310">
    <property type="component" value="Unassembled WGS sequence"/>
</dbReference>
<evidence type="ECO:0000256" key="2">
    <source>
        <dbReference type="ARBA" id="ARBA00009673"/>
    </source>
</evidence>
<dbReference type="AlphaFoldDB" id="K6GII9"/>
<dbReference type="SUPFAM" id="SSF69500">
    <property type="entry name" value="DTD-like"/>
    <property type="match status" value="1"/>
</dbReference>
<keyword evidence="4" id="KW-0963">Cytoplasm</keyword>
<keyword evidence="8" id="KW-1185">Reference proteome</keyword>